<dbReference type="STRING" id="5599.A0A177D4D1"/>
<dbReference type="EMBL" id="KV441504">
    <property type="protein sequence ID" value="OAG13962.1"/>
    <property type="molecule type" value="Genomic_DNA"/>
</dbReference>
<dbReference type="Proteomes" id="UP000077248">
    <property type="component" value="Unassembled WGS sequence"/>
</dbReference>
<name>A0A177D4D1_ALTAL</name>
<organism evidence="1 2">
    <name type="scientific">Alternaria alternata</name>
    <name type="common">Alternaria rot fungus</name>
    <name type="synonym">Torula alternata</name>
    <dbReference type="NCBI Taxonomy" id="5599"/>
    <lineage>
        <taxon>Eukaryota</taxon>
        <taxon>Fungi</taxon>
        <taxon>Dikarya</taxon>
        <taxon>Ascomycota</taxon>
        <taxon>Pezizomycotina</taxon>
        <taxon>Dothideomycetes</taxon>
        <taxon>Pleosporomycetidae</taxon>
        <taxon>Pleosporales</taxon>
        <taxon>Pleosporineae</taxon>
        <taxon>Pleosporaceae</taxon>
        <taxon>Alternaria</taxon>
        <taxon>Alternaria sect. Alternaria</taxon>
        <taxon>Alternaria alternata complex</taxon>
    </lineage>
</organism>
<dbReference type="KEGG" id="aalt:CC77DRAFT_1067418"/>
<dbReference type="OMA" id="MERNTAY"/>
<dbReference type="GeneID" id="29114587"/>
<accession>A0A177D4D1</accession>
<proteinExistence type="predicted"/>
<reference evidence="1 2" key="1">
    <citation type="submission" date="2016-05" db="EMBL/GenBank/DDBJ databases">
        <title>Comparative analysis of secretome profiles of manganese(II)-oxidizing ascomycete fungi.</title>
        <authorList>
            <consortium name="DOE Joint Genome Institute"/>
            <person name="Zeiner C.A."/>
            <person name="Purvine S.O."/>
            <person name="Zink E.M."/>
            <person name="Wu S."/>
            <person name="Pasa-Tolic L."/>
            <person name="Chaput D.L."/>
            <person name="Haridas S."/>
            <person name="Grigoriev I.V."/>
            <person name="Santelli C.M."/>
            <person name="Hansel C.M."/>
        </authorList>
    </citation>
    <scope>NUCLEOTIDE SEQUENCE [LARGE SCALE GENOMIC DNA]</scope>
    <source>
        <strain evidence="1 2">SRC1lrK2f</strain>
    </source>
</reference>
<dbReference type="RefSeq" id="XP_018379383.1">
    <property type="nucleotide sequence ID" value="XM_018528993.1"/>
</dbReference>
<protein>
    <recommendedName>
        <fullName evidence="3">F-box domain-containing protein</fullName>
    </recommendedName>
</protein>
<keyword evidence="2" id="KW-1185">Reference proteome</keyword>
<evidence type="ECO:0008006" key="3">
    <source>
        <dbReference type="Google" id="ProtNLM"/>
    </source>
</evidence>
<gene>
    <name evidence="1" type="ORF">CC77DRAFT_1067418</name>
</gene>
<dbReference type="AlphaFoldDB" id="A0A177D4D1"/>
<evidence type="ECO:0000313" key="2">
    <source>
        <dbReference type="Proteomes" id="UP000077248"/>
    </source>
</evidence>
<dbReference type="VEuPathDB" id="FungiDB:CC77DRAFT_1067418"/>
<sequence length="457" mass="51912">MQALPNELLAQIASHLESQPPSITKFNHEPSADLAYSYTEINTKPLESLSLVSWRWRKVVLPILFRFTRIALDKEPQWVPMDARLVDSMQLQLSSLSNHEFMLYTKLRSKFKATTGDAFAPAMDDVFIQLCRIQEGDEFLKTTPSKVWLPHLSGDFNNFSRFVTGNKLKHHIKSVVLHTDKEYDLRHVSTAQGPLAREVTDIWNKVFDLLEPARVVVAAPPKTMAALLDSHVGTNDMWAFEMKMHYIELLSDQPPIENNQQEHRKNDAPLIYRRPWNHLGYNEGSSITAYSTYEFHLKIAPRILSLVLGRLGENPALCRDMTSFSFVAVFPLSSTVSSIVEAVYGIPSIRKVSLQLAPGPENDLLSNGSKRRKAQSSDFWSEWRAGYRALAIMEVFYDQSKVEEGAVKEIVSKDCYSKQLAVEVAEVVDHYFKNAITRRKSGGVGRWIRATPDEEGN</sequence>
<evidence type="ECO:0000313" key="1">
    <source>
        <dbReference type="EMBL" id="OAG13962.1"/>
    </source>
</evidence>